<name>A0A6J4E1J5_9PSED</name>
<dbReference type="GO" id="GO:0055085">
    <property type="term" value="P:transmembrane transport"/>
    <property type="evidence" value="ECO:0007669"/>
    <property type="project" value="InterPro"/>
</dbReference>
<evidence type="ECO:0000313" key="15">
    <source>
        <dbReference type="Proteomes" id="UP001054892"/>
    </source>
</evidence>
<accession>A0A6J4E1J5</accession>
<keyword evidence="8 10" id="KW-1133">Transmembrane helix</keyword>
<keyword evidence="4" id="KW-1003">Cell membrane</keyword>
<dbReference type="Proteomes" id="UP000509383">
    <property type="component" value="Chromosome"/>
</dbReference>
<dbReference type="Pfam" id="PF00324">
    <property type="entry name" value="AA_permease"/>
    <property type="match status" value="1"/>
</dbReference>
<evidence type="ECO:0000256" key="5">
    <source>
        <dbReference type="ARBA" id="ARBA00022519"/>
    </source>
</evidence>
<feature type="transmembrane region" description="Helical" evidence="10">
    <location>
        <begin position="20"/>
        <end position="41"/>
    </location>
</feature>
<feature type="transmembrane region" description="Helical" evidence="10">
    <location>
        <begin position="341"/>
        <end position="364"/>
    </location>
</feature>
<keyword evidence="15" id="KW-1185">Reference proteome</keyword>
<keyword evidence="5" id="KW-0997">Cell inner membrane</keyword>
<evidence type="ECO:0000313" key="13">
    <source>
        <dbReference type="EMBL" id="GJN51671.1"/>
    </source>
</evidence>
<reference evidence="12 14" key="1">
    <citation type="submission" date="2020-05" db="EMBL/GenBank/DDBJ databases">
        <title>Characterization of novel class B3 metallo-beta-lactamase from novel Pseudomonas species.</title>
        <authorList>
            <person name="Yamada K."/>
            <person name="Aoki K."/>
            <person name="Ishii Y."/>
        </authorList>
    </citation>
    <scope>NUCLEOTIDE SEQUENCE [LARGE SCALE GENOMIC DNA]</scope>
    <source>
        <strain evidence="12 14">TUM18999</strain>
        <strain evidence="13 15">TUM20286</strain>
    </source>
</reference>
<evidence type="ECO:0000256" key="9">
    <source>
        <dbReference type="ARBA" id="ARBA00023136"/>
    </source>
</evidence>
<dbReference type="InterPro" id="IPR004840">
    <property type="entry name" value="Amino_acid_permease_CS"/>
</dbReference>
<proteinExistence type="inferred from homology"/>
<keyword evidence="3" id="KW-0813">Transport</keyword>
<evidence type="ECO:0000313" key="12">
    <source>
        <dbReference type="EMBL" id="BCG23627.1"/>
    </source>
</evidence>
<dbReference type="KEGG" id="ptw:TUM18999_18180"/>
<evidence type="ECO:0000256" key="4">
    <source>
        <dbReference type="ARBA" id="ARBA00022475"/>
    </source>
</evidence>
<dbReference type="InterPro" id="IPR004841">
    <property type="entry name" value="AA-permease/SLC12A_dom"/>
</dbReference>
<dbReference type="EMBL" id="AP023189">
    <property type="protein sequence ID" value="BCG23627.1"/>
    <property type="molecule type" value="Genomic_DNA"/>
</dbReference>
<evidence type="ECO:0000256" key="10">
    <source>
        <dbReference type="SAM" id="Phobius"/>
    </source>
</evidence>
<dbReference type="PANTHER" id="PTHR43495">
    <property type="entry name" value="GABA PERMEASE"/>
    <property type="match status" value="1"/>
</dbReference>
<dbReference type="RefSeq" id="WP_173173775.1">
    <property type="nucleotide sequence ID" value="NZ_AP023189.1"/>
</dbReference>
<keyword evidence="9 10" id="KW-0472">Membrane</keyword>
<evidence type="ECO:0000313" key="14">
    <source>
        <dbReference type="Proteomes" id="UP000509383"/>
    </source>
</evidence>
<gene>
    <name evidence="12" type="primary">aroP1</name>
    <name evidence="12" type="ORF">TUM18999_18180</name>
    <name evidence="13" type="ORF">TUM20286_14230</name>
</gene>
<feature type="transmembrane region" description="Helical" evidence="10">
    <location>
        <begin position="370"/>
        <end position="393"/>
    </location>
</feature>
<feature type="transmembrane region" description="Helical" evidence="10">
    <location>
        <begin position="87"/>
        <end position="105"/>
    </location>
</feature>
<feature type="transmembrane region" description="Helical" evidence="10">
    <location>
        <begin position="438"/>
        <end position="455"/>
    </location>
</feature>
<evidence type="ECO:0000256" key="1">
    <source>
        <dbReference type="ARBA" id="ARBA00004429"/>
    </source>
</evidence>
<sequence>MDGQQLHAGSLKRGLENRHIQLIALGGAIGTGLFLGSAGVLKSAGPSMILGYAIAGFIAFLIMRQLGEMIVEEPVAGSFSHFAHKYWGGYAGFLSGWNYWVLYVLVGMAELTAVGKYVQFWWPEVPTWATAAAFFVLINLINLANVRAFGETEFWFALIKVVAIIGMIILGLYLLVSGTGGEQAAVSNLWSHGGFFPNGLEGLVMVLAIIMFSFGGLELVGITAAEASEPKKVIPKAINQVIWRILIFYIGALTVLLMLYPWDKLLETLGAAGDPYSGSPFVQIFSLIGSDTAAHLLNFVVLTAALSVYNSGVYCNSRMLYGLAEQGDAPKALLKVNRRGVPVLAIGVSALVTLLCVLVNYLAPKQALELLMALVVAALVINWAMISLSHLMFRKSLQRQGIEPFFKSLWYPFSNYLCLAFVALILGVMLLIPGINVSVYAIPFWLGFIAICYAIRRSAGPRS</sequence>
<dbReference type="PROSITE" id="PS00218">
    <property type="entry name" value="AMINO_ACID_PERMEASE_1"/>
    <property type="match status" value="1"/>
</dbReference>
<feature type="transmembrane region" description="Helical" evidence="10">
    <location>
        <begin position="47"/>
        <end position="66"/>
    </location>
</feature>
<keyword evidence="6 10" id="KW-0812">Transmembrane</keyword>
<dbReference type="PIRSF" id="PIRSF006060">
    <property type="entry name" value="AA_transporter"/>
    <property type="match status" value="1"/>
</dbReference>
<protein>
    <submittedName>
        <fullName evidence="12">Aromatic amino acid transporter AroP</fullName>
    </submittedName>
</protein>
<evidence type="ECO:0000256" key="2">
    <source>
        <dbReference type="ARBA" id="ARBA00008583"/>
    </source>
</evidence>
<dbReference type="Gene3D" id="1.20.1740.10">
    <property type="entry name" value="Amino acid/polyamine transporter I"/>
    <property type="match status" value="1"/>
</dbReference>
<feature type="transmembrane region" description="Helical" evidence="10">
    <location>
        <begin position="241"/>
        <end position="262"/>
    </location>
</feature>
<feature type="transmembrane region" description="Helical" evidence="10">
    <location>
        <begin position="413"/>
        <end position="432"/>
    </location>
</feature>
<comment type="similarity">
    <text evidence="2">Belongs to the amino acid-polyamine-organocation (APC) superfamily. Amino acid transporter (AAT) (TC 2.A.3.1) family.</text>
</comment>
<feature type="transmembrane region" description="Helical" evidence="10">
    <location>
        <begin position="195"/>
        <end position="220"/>
    </location>
</feature>
<dbReference type="GO" id="GO:0006865">
    <property type="term" value="P:amino acid transport"/>
    <property type="evidence" value="ECO:0007669"/>
    <property type="project" value="UniProtKB-KW"/>
</dbReference>
<feature type="transmembrane region" description="Helical" evidence="10">
    <location>
        <begin position="282"/>
        <end position="309"/>
    </location>
</feature>
<evidence type="ECO:0000259" key="11">
    <source>
        <dbReference type="Pfam" id="PF00324"/>
    </source>
</evidence>
<organism evidence="12 14">
    <name type="scientific">Pseudomonas tohonis</name>
    <dbReference type="NCBI Taxonomy" id="2725477"/>
    <lineage>
        <taxon>Bacteria</taxon>
        <taxon>Pseudomonadati</taxon>
        <taxon>Pseudomonadota</taxon>
        <taxon>Gammaproteobacteria</taxon>
        <taxon>Pseudomonadales</taxon>
        <taxon>Pseudomonadaceae</taxon>
        <taxon>Pseudomonas</taxon>
    </lineage>
</organism>
<evidence type="ECO:0000256" key="7">
    <source>
        <dbReference type="ARBA" id="ARBA00022970"/>
    </source>
</evidence>
<comment type="subcellular location">
    <subcellularLocation>
        <location evidence="1">Cell inner membrane</location>
        <topology evidence="1">Multi-pass membrane protein</topology>
    </subcellularLocation>
</comment>
<evidence type="ECO:0000256" key="8">
    <source>
        <dbReference type="ARBA" id="ARBA00022989"/>
    </source>
</evidence>
<feature type="transmembrane region" description="Helical" evidence="10">
    <location>
        <begin position="154"/>
        <end position="175"/>
    </location>
</feature>
<keyword evidence="7" id="KW-0029">Amino-acid transport</keyword>
<feature type="domain" description="Amino acid permease/ SLC12A" evidence="11">
    <location>
        <begin position="19"/>
        <end position="455"/>
    </location>
</feature>
<evidence type="ECO:0000256" key="3">
    <source>
        <dbReference type="ARBA" id="ARBA00022448"/>
    </source>
</evidence>
<dbReference type="FunFam" id="1.20.1740.10:FF:000001">
    <property type="entry name" value="Amino acid permease"/>
    <property type="match status" value="1"/>
</dbReference>
<dbReference type="AlphaFoldDB" id="A0A6J4E1J5"/>
<dbReference type="PANTHER" id="PTHR43495:SF4">
    <property type="entry name" value="AROMATIC AMINO ACID TRANSPORT PROTEIN AROP"/>
    <property type="match status" value="1"/>
</dbReference>
<dbReference type="GO" id="GO:0005886">
    <property type="term" value="C:plasma membrane"/>
    <property type="evidence" value="ECO:0007669"/>
    <property type="project" value="UniProtKB-SubCell"/>
</dbReference>
<feature type="transmembrane region" description="Helical" evidence="10">
    <location>
        <begin position="125"/>
        <end position="142"/>
    </location>
</feature>
<evidence type="ECO:0000256" key="6">
    <source>
        <dbReference type="ARBA" id="ARBA00022692"/>
    </source>
</evidence>
<dbReference type="EMBL" id="BQKM01000002">
    <property type="protein sequence ID" value="GJN51671.1"/>
    <property type="molecule type" value="Genomic_DNA"/>
</dbReference>
<dbReference type="Proteomes" id="UP001054892">
    <property type="component" value="Unassembled WGS sequence"/>
</dbReference>